<dbReference type="PATRIC" id="fig|1120928.5.peg.1206"/>
<accession>V2V2D9</accession>
<organism evidence="1 2">
    <name type="scientific">Acinetobacter tjernbergiae DSM 14971 = CIP 107465</name>
    <dbReference type="NCBI Taxonomy" id="1120928"/>
    <lineage>
        <taxon>Bacteria</taxon>
        <taxon>Pseudomonadati</taxon>
        <taxon>Pseudomonadota</taxon>
        <taxon>Gammaproteobacteria</taxon>
        <taxon>Moraxellales</taxon>
        <taxon>Moraxellaceae</taxon>
        <taxon>Acinetobacter</taxon>
    </lineage>
</organism>
<dbReference type="EMBL" id="AYEV01000009">
    <property type="protein sequence ID" value="ESK56412.1"/>
    <property type="molecule type" value="Genomic_DNA"/>
</dbReference>
<evidence type="ECO:0000313" key="2">
    <source>
        <dbReference type="Proteomes" id="UP000017404"/>
    </source>
</evidence>
<evidence type="ECO:0000313" key="1">
    <source>
        <dbReference type="EMBL" id="ESK56412.1"/>
    </source>
</evidence>
<comment type="caution">
    <text evidence="1">The sequence shown here is derived from an EMBL/GenBank/DDBJ whole genome shotgun (WGS) entry which is preliminary data.</text>
</comment>
<reference evidence="1 2" key="1">
    <citation type="submission" date="2013-10" db="EMBL/GenBank/DDBJ databases">
        <title>The Genome Sequence of Acinetobacter tjernbergiae CIP107465.</title>
        <authorList>
            <consortium name="The Broad Institute Genomics Platform"/>
            <consortium name="The Broad Institute Genome Sequencing Center for Infectious Disease"/>
            <person name="Cerqueira G."/>
            <person name="Feldgarden M."/>
            <person name="Courvalin P."/>
            <person name="Grillot-Courvalin C."/>
            <person name="Clermont D."/>
            <person name="Rocha E."/>
            <person name="Yoon E.-J."/>
            <person name="Nemec A."/>
            <person name="Young S.K."/>
            <person name="Zeng Q."/>
            <person name="Gargeya S."/>
            <person name="Fitzgerald M."/>
            <person name="Abouelleil A."/>
            <person name="Alvarado L."/>
            <person name="Berlin A.M."/>
            <person name="Chapman S.B."/>
            <person name="Gainer-Dewar J."/>
            <person name="Goldberg J."/>
            <person name="Gnerre S."/>
            <person name="Griggs A."/>
            <person name="Gujja S."/>
            <person name="Hansen M."/>
            <person name="Howarth C."/>
            <person name="Imamovic A."/>
            <person name="Ireland A."/>
            <person name="Larimer J."/>
            <person name="McCowan C."/>
            <person name="Murphy C."/>
            <person name="Pearson M."/>
            <person name="Poon T.W."/>
            <person name="Priest M."/>
            <person name="Roberts A."/>
            <person name="Saif S."/>
            <person name="Shea T."/>
            <person name="Sykes S."/>
            <person name="Wortman J."/>
            <person name="Nusbaum C."/>
            <person name="Birren B."/>
        </authorList>
    </citation>
    <scope>NUCLEOTIDE SEQUENCE [LARGE SCALE GENOMIC DNA]</scope>
    <source>
        <strain evidence="1 2">CIP 107465</strain>
    </source>
</reference>
<keyword evidence="2" id="KW-1185">Reference proteome</keyword>
<protein>
    <submittedName>
        <fullName evidence="1">Uncharacterized protein</fullName>
    </submittedName>
</protein>
<sequence length="74" mass="8604">MSRSLLAQKLTEHNEKMKRIEHNEIISKLLSIDEKELFGCEDKDNESLAERILASNNVMFQTPSDRDVYIRPLA</sequence>
<proteinExistence type="predicted"/>
<dbReference type="AlphaFoldDB" id="V2V2D9"/>
<dbReference type="RefSeq" id="WP_018679079.1">
    <property type="nucleotide sequence ID" value="NZ_AYEV01000009.1"/>
</dbReference>
<name>V2V2D9_9GAMM</name>
<gene>
    <name evidence="1" type="ORF">F990_01178</name>
</gene>
<dbReference type="Proteomes" id="UP000017404">
    <property type="component" value="Unassembled WGS sequence"/>
</dbReference>